<proteinExistence type="predicted"/>
<reference evidence="2 3" key="1">
    <citation type="journal article" date="2012" name="Int. J. Syst. Evol. Microbiol.">
        <title>Shewanella dokdonensis sp. nov., isolated from seawater.</title>
        <authorList>
            <person name="Sung H.R."/>
            <person name="Yoon J.H."/>
            <person name="Ghim S.Y."/>
        </authorList>
    </citation>
    <scope>NUCLEOTIDE SEQUENCE [LARGE SCALE GENOMIC DNA]</scope>
    <source>
        <strain evidence="2 3">DSM 23626</strain>
    </source>
</reference>
<evidence type="ECO:0000313" key="2">
    <source>
        <dbReference type="EMBL" id="QVK22304.1"/>
    </source>
</evidence>
<dbReference type="InterPro" id="IPR032710">
    <property type="entry name" value="NTF2-like_dom_sf"/>
</dbReference>
<sequence>MAATVTPEATIIAHEQAALALWESGDPSGFLQLAADDVVYFDPFLSQRLDGKAALTAYYETLRGKIHADHYQMLNPKVQLLGTAAVLTFNFISTNAKGSHYWNCTEVYQQTASGWQIIQTHWSFAKAPQ</sequence>
<protein>
    <submittedName>
        <fullName evidence="2">Nuclear transport factor 2 family protein</fullName>
    </submittedName>
</protein>
<evidence type="ECO:0000259" key="1">
    <source>
        <dbReference type="Pfam" id="PF13474"/>
    </source>
</evidence>
<gene>
    <name evidence="2" type="ORF">KHX94_12875</name>
</gene>
<keyword evidence="3" id="KW-1185">Reference proteome</keyword>
<evidence type="ECO:0000313" key="3">
    <source>
        <dbReference type="Proteomes" id="UP000676428"/>
    </source>
</evidence>
<dbReference type="InterPro" id="IPR037401">
    <property type="entry name" value="SnoaL-like"/>
</dbReference>
<dbReference type="Proteomes" id="UP000676428">
    <property type="component" value="Chromosome"/>
</dbReference>
<dbReference type="Pfam" id="PF13474">
    <property type="entry name" value="SnoaL_3"/>
    <property type="match status" value="1"/>
</dbReference>
<dbReference type="SUPFAM" id="SSF54427">
    <property type="entry name" value="NTF2-like"/>
    <property type="match status" value="1"/>
</dbReference>
<accession>A0ABX8DBW3</accession>
<dbReference type="EMBL" id="CP074572">
    <property type="protein sequence ID" value="QVK22304.1"/>
    <property type="molecule type" value="Genomic_DNA"/>
</dbReference>
<dbReference type="Gene3D" id="3.10.450.50">
    <property type="match status" value="1"/>
</dbReference>
<feature type="domain" description="SnoaL-like" evidence="1">
    <location>
        <begin position="17"/>
        <end position="125"/>
    </location>
</feature>
<dbReference type="RefSeq" id="WP_213680960.1">
    <property type="nucleotide sequence ID" value="NZ_CP074572.1"/>
</dbReference>
<organism evidence="2 3">
    <name type="scientific">Shewanella dokdonensis</name>
    <dbReference type="NCBI Taxonomy" id="712036"/>
    <lineage>
        <taxon>Bacteria</taxon>
        <taxon>Pseudomonadati</taxon>
        <taxon>Pseudomonadota</taxon>
        <taxon>Gammaproteobacteria</taxon>
        <taxon>Alteromonadales</taxon>
        <taxon>Shewanellaceae</taxon>
        <taxon>Shewanella</taxon>
    </lineage>
</organism>
<name>A0ABX8DBW3_9GAMM</name>